<evidence type="ECO:0000256" key="10">
    <source>
        <dbReference type="ARBA" id="ARBA00022692"/>
    </source>
</evidence>
<comment type="catalytic activity">
    <reaction evidence="18 19">
        <text>alpha-ribazole 5'-phosphate + adenosylcob(III)inamide-GDP = adenosylcob(III)alamin 5'-phosphate + GMP + H(+)</text>
        <dbReference type="Rhea" id="RHEA:23560"/>
        <dbReference type="ChEBI" id="CHEBI:15378"/>
        <dbReference type="ChEBI" id="CHEBI:57918"/>
        <dbReference type="ChEBI" id="CHEBI:58115"/>
        <dbReference type="ChEBI" id="CHEBI:60487"/>
        <dbReference type="ChEBI" id="CHEBI:60493"/>
        <dbReference type="EC" id="2.7.8.26"/>
    </reaction>
</comment>
<dbReference type="Pfam" id="PF02654">
    <property type="entry name" value="CobS"/>
    <property type="match status" value="1"/>
</dbReference>
<dbReference type="Proteomes" id="UP001232063">
    <property type="component" value="Unassembled WGS sequence"/>
</dbReference>
<dbReference type="GO" id="GO:0008818">
    <property type="term" value="F:cobalamin 5'-phosphate synthase activity"/>
    <property type="evidence" value="ECO:0007669"/>
    <property type="project" value="UniProtKB-UniRule"/>
</dbReference>
<feature type="transmembrane region" description="Helical" evidence="19">
    <location>
        <begin position="110"/>
        <end position="129"/>
    </location>
</feature>
<evidence type="ECO:0000256" key="16">
    <source>
        <dbReference type="ARBA" id="ARBA00032853"/>
    </source>
</evidence>
<evidence type="ECO:0000256" key="17">
    <source>
        <dbReference type="ARBA" id="ARBA00048623"/>
    </source>
</evidence>
<keyword evidence="11 19" id="KW-0460">Magnesium</keyword>
<evidence type="ECO:0000256" key="2">
    <source>
        <dbReference type="ARBA" id="ARBA00004651"/>
    </source>
</evidence>
<dbReference type="InterPro" id="IPR003805">
    <property type="entry name" value="CobS"/>
</dbReference>
<name>A0AAE3R1T8_9BACT</name>
<dbReference type="GO" id="GO:0009236">
    <property type="term" value="P:cobalamin biosynthetic process"/>
    <property type="evidence" value="ECO:0007669"/>
    <property type="project" value="UniProtKB-UniRule"/>
</dbReference>
<keyword evidence="21" id="KW-1185">Reference proteome</keyword>
<feature type="transmembrane region" description="Helical" evidence="19">
    <location>
        <begin position="212"/>
        <end position="231"/>
    </location>
</feature>
<gene>
    <name evidence="19" type="primary">cobS</name>
    <name evidence="20" type="ORF">QNI22_04485</name>
</gene>
<dbReference type="PANTHER" id="PTHR34148">
    <property type="entry name" value="ADENOSYLCOBINAMIDE-GDP RIBAZOLETRANSFERASE"/>
    <property type="match status" value="1"/>
</dbReference>
<evidence type="ECO:0000256" key="4">
    <source>
        <dbReference type="ARBA" id="ARBA00010561"/>
    </source>
</evidence>
<evidence type="ECO:0000256" key="13">
    <source>
        <dbReference type="ARBA" id="ARBA00023136"/>
    </source>
</evidence>
<evidence type="ECO:0000256" key="12">
    <source>
        <dbReference type="ARBA" id="ARBA00022989"/>
    </source>
</evidence>
<dbReference type="HAMAP" id="MF_00719">
    <property type="entry name" value="CobS"/>
    <property type="match status" value="1"/>
</dbReference>
<dbReference type="RefSeq" id="WP_314509427.1">
    <property type="nucleotide sequence ID" value="NZ_JASJOU010000001.1"/>
</dbReference>
<accession>A0AAE3R1T8</accession>
<dbReference type="EC" id="2.7.8.26" evidence="5 19"/>
<evidence type="ECO:0000256" key="5">
    <source>
        <dbReference type="ARBA" id="ARBA00013200"/>
    </source>
</evidence>
<comment type="cofactor">
    <cofactor evidence="1 19">
        <name>Mg(2+)</name>
        <dbReference type="ChEBI" id="CHEBI:18420"/>
    </cofactor>
</comment>
<dbReference type="EMBL" id="JASJOU010000001">
    <property type="protein sequence ID" value="MDJ1499885.1"/>
    <property type="molecule type" value="Genomic_DNA"/>
</dbReference>
<feature type="transmembrane region" description="Helical" evidence="19">
    <location>
        <begin position="141"/>
        <end position="165"/>
    </location>
</feature>
<evidence type="ECO:0000256" key="18">
    <source>
        <dbReference type="ARBA" id="ARBA00049504"/>
    </source>
</evidence>
<comment type="subcellular location">
    <subcellularLocation>
        <location evidence="2 19">Cell membrane</location>
        <topology evidence="2 19">Multi-pass membrane protein</topology>
    </subcellularLocation>
</comment>
<feature type="transmembrane region" description="Helical" evidence="19">
    <location>
        <begin position="7"/>
        <end position="24"/>
    </location>
</feature>
<dbReference type="PANTHER" id="PTHR34148:SF1">
    <property type="entry name" value="ADENOSYLCOBINAMIDE-GDP RIBAZOLETRANSFERASE"/>
    <property type="match status" value="1"/>
</dbReference>
<evidence type="ECO:0000256" key="3">
    <source>
        <dbReference type="ARBA" id="ARBA00004663"/>
    </source>
</evidence>
<dbReference type="GO" id="GO:0005886">
    <property type="term" value="C:plasma membrane"/>
    <property type="evidence" value="ECO:0007669"/>
    <property type="project" value="UniProtKB-SubCell"/>
</dbReference>
<comment type="caution">
    <text evidence="20">The sequence shown here is derived from an EMBL/GenBank/DDBJ whole genome shotgun (WGS) entry which is preliminary data.</text>
</comment>
<evidence type="ECO:0000256" key="15">
    <source>
        <dbReference type="ARBA" id="ARBA00032605"/>
    </source>
</evidence>
<feature type="transmembrane region" description="Helical" evidence="19">
    <location>
        <begin position="36"/>
        <end position="60"/>
    </location>
</feature>
<evidence type="ECO:0000256" key="6">
    <source>
        <dbReference type="ARBA" id="ARBA00015850"/>
    </source>
</evidence>
<organism evidence="20 21">
    <name type="scientific">Xanthocytophaga agilis</name>
    <dbReference type="NCBI Taxonomy" id="3048010"/>
    <lineage>
        <taxon>Bacteria</taxon>
        <taxon>Pseudomonadati</taxon>
        <taxon>Bacteroidota</taxon>
        <taxon>Cytophagia</taxon>
        <taxon>Cytophagales</taxon>
        <taxon>Rhodocytophagaceae</taxon>
        <taxon>Xanthocytophaga</taxon>
    </lineage>
</organism>
<comment type="similarity">
    <text evidence="4 19">Belongs to the CobS family.</text>
</comment>
<comment type="function">
    <text evidence="14 19">Joins adenosylcobinamide-GDP and alpha-ribazole to generate adenosylcobalamin (Ado-cobalamin). Also synthesizes adenosylcobalamin 5'-phosphate from adenosylcobinamide-GDP and alpha-ribazole 5'-phosphate.</text>
</comment>
<dbReference type="GO" id="GO:0051073">
    <property type="term" value="F:adenosylcobinamide-GDP ribazoletransferase activity"/>
    <property type="evidence" value="ECO:0007669"/>
    <property type="project" value="UniProtKB-UniRule"/>
</dbReference>
<keyword evidence="9 19" id="KW-0808">Transferase</keyword>
<keyword evidence="8 19" id="KW-0169">Cobalamin biosynthesis</keyword>
<comment type="catalytic activity">
    <reaction evidence="17 19">
        <text>alpha-ribazole + adenosylcob(III)inamide-GDP = adenosylcob(III)alamin + GMP + H(+)</text>
        <dbReference type="Rhea" id="RHEA:16049"/>
        <dbReference type="ChEBI" id="CHEBI:10329"/>
        <dbReference type="ChEBI" id="CHEBI:15378"/>
        <dbReference type="ChEBI" id="CHEBI:18408"/>
        <dbReference type="ChEBI" id="CHEBI:58115"/>
        <dbReference type="ChEBI" id="CHEBI:60487"/>
        <dbReference type="EC" id="2.7.8.26"/>
    </reaction>
</comment>
<evidence type="ECO:0000256" key="9">
    <source>
        <dbReference type="ARBA" id="ARBA00022679"/>
    </source>
</evidence>
<evidence type="ECO:0000256" key="19">
    <source>
        <dbReference type="HAMAP-Rule" id="MF_00719"/>
    </source>
</evidence>
<reference evidence="20" key="1">
    <citation type="submission" date="2023-05" db="EMBL/GenBank/DDBJ databases">
        <authorList>
            <person name="Zhang X."/>
        </authorList>
    </citation>
    <scope>NUCLEOTIDE SEQUENCE</scope>
    <source>
        <strain evidence="20">BD1B2-1</strain>
    </source>
</reference>
<evidence type="ECO:0000256" key="8">
    <source>
        <dbReference type="ARBA" id="ARBA00022573"/>
    </source>
</evidence>
<evidence type="ECO:0000256" key="14">
    <source>
        <dbReference type="ARBA" id="ARBA00025228"/>
    </source>
</evidence>
<evidence type="ECO:0000256" key="11">
    <source>
        <dbReference type="ARBA" id="ARBA00022842"/>
    </source>
</evidence>
<dbReference type="AlphaFoldDB" id="A0AAE3R1T8"/>
<proteinExistence type="inferred from homology"/>
<evidence type="ECO:0000256" key="7">
    <source>
        <dbReference type="ARBA" id="ARBA00022475"/>
    </source>
</evidence>
<keyword evidence="12 19" id="KW-1133">Transmembrane helix</keyword>
<evidence type="ECO:0000313" key="21">
    <source>
        <dbReference type="Proteomes" id="UP001232063"/>
    </source>
</evidence>
<keyword evidence="7 19" id="KW-1003">Cell membrane</keyword>
<protein>
    <recommendedName>
        <fullName evidence="6 19">Adenosylcobinamide-GDP ribazoletransferase</fullName>
        <ecNumber evidence="5 19">2.7.8.26</ecNumber>
    </recommendedName>
    <alternativeName>
        <fullName evidence="16 19">Cobalamin synthase</fullName>
    </alternativeName>
    <alternativeName>
        <fullName evidence="15 19">Cobalamin-5'-phosphate synthase</fullName>
    </alternativeName>
</protein>
<keyword evidence="10 19" id="KW-0812">Transmembrane</keyword>
<evidence type="ECO:0000313" key="20">
    <source>
        <dbReference type="EMBL" id="MDJ1499885.1"/>
    </source>
</evidence>
<comment type="pathway">
    <text evidence="3 19">Cofactor biosynthesis; adenosylcobalamin biosynthesis; adenosylcobalamin from cob(II)yrinate a,c-diamide: step 7/7.</text>
</comment>
<evidence type="ECO:0000256" key="1">
    <source>
        <dbReference type="ARBA" id="ARBA00001946"/>
    </source>
</evidence>
<keyword evidence="13 19" id="KW-0472">Membrane</keyword>
<sequence>MKKQLHLLLVAVMFYTRIPVSSWISYTEQAQKESSVYFPFIGWITAGFSILVFFVSHLVYSESISLIITLILGILLTGAIHEDGFADVCDGFGGGWTKEKILEIMKDSRVGVYGVIGLIGLFTLKYTLVDQLIDTFKASNLYVHLFFIFILAHTLSRFTALTLMYTHSYARNTPDSKIESIARPLSAKQVLFASVWVIIPFILYIYQSTNLYIMLLPIPILLIKIGIGRYYQKWIGGYTGDCLGALQQVTEIAIYLFFAGIPWKSF</sequence>